<keyword evidence="1" id="KW-0472">Membrane</keyword>
<keyword evidence="1" id="KW-0812">Transmembrane</keyword>
<evidence type="ECO:0000313" key="2">
    <source>
        <dbReference type="EMBL" id="RUO59464.1"/>
    </source>
</evidence>
<protein>
    <submittedName>
        <fullName evidence="2">Uncharacterized protein</fullName>
    </submittedName>
</protein>
<feature type="transmembrane region" description="Helical" evidence="1">
    <location>
        <begin position="27"/>
        <end position="48"/>
    </location>
</feature>
<dbReference type="EMBL" id="PIPY01000008">
    <property type="protein sequence ID" value="RUO59464.1"/>
    <property type="molecule type" value="Genomic_DNA"/>
</dbReference>
<dbReference type="Proteomes" id="UP000288259">
    <property type="component" value="Unassembled WGS sequence"/>
</dbReference>
<accession>A0A432YEU7</accession>
<evidence type="ECO:0000256" key="1">
    <source>
        <dbReference type="SAM" id="Phobius"/>
    </source>
</evidence>
<sequence>MLITPFLFLLLSGVITALIAQFRKLGAFKWFFVGLLLPFASILIALFWPAPRSENFGGH</sequence>
<gene>
    <name evidence="2" type="ORF">CWI71_08565</name>
</gene>
<keyword evidence="3" id="KW-1185">Reference proteome</keyword>
<dbReference type="AlphaFoldDB" id="A0A432YEU7"/>
<proteinExistence type="predicted"/>
<name>A0A432YEU7_9GAMM</name>
<keyword evidence="1" id="KW-1133">Transmembrane helix</keyword>
<organism evidence="2 3">
    <name type="scientific">Pseudidiomarina insulisalsae</name>
    <dbReference type="NCBI Taxonomy" id="575789"/>
    <lineage>
        <taxon>Bacteria</taxon>
        <taxon>Pseudomonadati</taxon>
        <taxon>Pseudomonadota</taxon>
        <taxon>Gammaproteobacteria</taxon>
        <taxon>Alteromonadales</taxon>
        <taxon>Idiomarinaceae</taxon>
        <taxon>Pseudidiomarina</taxon>
    </lineage>
</organism>
<comment type="caution">
    <text evidence="2">The sequence shown here is derived from an EMBL/GenBank/DDBJ whole genome shotgun (WGS) entry which is preliminary data.</text>
</comment>
<evidence type="ECO:0000313" key="3">
    <source>
        <dbReference type="Proteomes" id="UP000288259"/>
    </source>
</evidence>
<reference evidence="3" key="1">
    <citation type="journal article" date="2018" name="Front. Microbiol.">
        <title>Genome-Based Analysis Reveals the Taxonomy and Diversity of the Family Idiomarinaceae.</title>
        <authorList>
            <person name="Liu Y."/>
            <person name="Lai Q."/>
            <person name="Shao Z."/>
        </authorList>
    </citation>
    <scope>NUCLEOTIDE SEQUENCE [LARGE SCALE GENOMIC DNA]</scope>
    <source>
        <strain evidence="3">CVS-6</strain>
    </source>
</reference>